<gene>
    <name evidence="1" type="ORF">K435DRAFT_693762</name>
</gene>
<reference evidence="1 2" key="1">
    <citation type="journal article" date="2019" name="Nat. Ecol. Evol.">
        <title>Megaphylogeny resolves global patterns of mushroom evolution.</title>
        <authorList>
            <person name="Varga T."/>
            <person name="Krizsan K."/>
            <person name="Foldi C."/>
            <person name="Dima B."/>
            <person name="Sanchez-Garcia M."/>
            <person name="Sanchez-Ramirez S."/>
            <person name="Szollosi G.J."/>
            <person name="Szarkandi J.G."/>
            <person name="Papp V."/>
            <person name="Albert L."/>
            <person name="Andreopoulos W."/>
            <person name="Angelini C."/>
            <person name="Antonin V."/>
            <person name="Barry K.W."/>
            <person name="Bougher N.L."/>
            <person name="Buchanan P."/>
            <person name="Buyck B."/>
            <person name="Bense V."/>
            <person name="Catcheside P."/>
            <person name="Chovatia M."/>
            <person name="Cooper J."/>
            <person name="Damon W."/>
            <person name="Desjardin D."/>
            <person name="Finy P."/>
            <person name="Geml J."/>
            <person name="Haridas S."/>
            <person name="Hughes K."/>
            <person name="Justo A."/>
            <person name="Karasinski D."/>
            <person name="Kautmanova I."/>
            <person name="Kiss B."/>
            <person name="Kocsube S."/>
            <person name="Kotiranta H."/>
            <person name="LaButti K.M."/>
            <person name="Lechner B.E."/>
            <person name="Liimatainen K."/>
            <person name="Lipzen A."/>
            <person name="Lukacs Z."/>
            <person name="Mihaltcheva S."/>
            <person name="Morgado L.N."/>
            <person name="Niskanen T."/>
            <person name="Noordeloos M.E."/>
            <person name="Ohm R.A."/>
            <person name="Ortiz-Santana B."/>
            <person name="Ovrebo C."/>
            <person name="Racz N."/>
            <person name="Riley R."/>
            <person name="Savchenko A."/>
            <person name="Shiryaev A."/>
            <person name="Soop K."/>
            <person name="Spirin V."/>
            <person name="Szebenyi C."/>
            <person name="Tomsovsky M."/>
            <person name="Tulloss R.E."/>
            <person name="Uehling J."/>
            <person name="Grigoriev I.V."/>
            <person name="Vagvolgyi C."/>
            <person name="Papp T."/>
            <person name="Martin F.M."/>
            <person name="Miettinen O."/>
            <person name="Hibbett D.S."/>
            <person name="Nagy L.G."/>
        </authorList>
    </citation>
    <scope>NUCLEOTIDE SEQUENCE [LARGE SCALE GENOMIC DNA]</scope>
    <source>
        <strain evidence="1 2">CBS 962.96</strain>
    </source>
</reference>
<dbReference type="Proteomes" id="UP000297245">
    <property type="component" value="Unassembled WGS sequence"/>
</dbReference>
<dbReference type="EMBL" id="ML179816">
    <property type="protein sequence ID" value="THU81357.1"/>
    <property type="molecule type" value="Genomic_DNA"/>
</dbReference>
<evidence type="ECO:0000313" key="1">
    <source>
        <dbReference type="EMBL" id="THU81357.1"/>
    </source>
</evidence>
<protein>
    <submittedName>
        <fullName evidence="1">Uncharacterized protein</fullName>
    </submittedName>
</protein>
<name>A0A4S8KZ64_DENBC</name>
<proteinExistence type="predicted"/>
<evidence type="ECO:0000313" key="2">
    <source>
        <dbReference type="Proteomes" id="UP000297245"/>
    </source>
</evidence>
<dbReference type="AlphaFoldDB" id="A0A4S8KZ64"/>
<keyword evidence="2" id="KW-1185">Reference proteome</keyword>
<sequence>DICGCCISCHRTLTCNAGDAELWCSECNETGHRAAQIDRKNKLKQKRNLEVKYKFYVTEEHWT</sequence>
<organism evidence="1 2">
    <name type="scientific">Dendrothele bispora (strain CBS 962.96)</name>
    <dbReference type="NCBI Taxonomy" id="1314807"/>
    <lineage>
        <taxon>Eukaryota</taxon>
        <taxon>Fungi</taxon>
        <taxon>Dikarya</taxon>
        <taxon>Basidiomycota</taxon>
        <taxon>Agaricomycotina</taxon>
        <taxon>Agaricomycetes</taxon>
        <taxon>Agaricomycetidae</taxon>
        <taxon>Agaricales</taxon>
        <taxon>Agaricales incertae sedis</taxon>
        <taxon>Dendrothele</taxon>
    </lineage>
</organism>
<dbReference type="OrthoDB" id="4230923at2759"/>
<feature type="non-terminal residue" evidence="1">
    <location>
        <position position="1"/>
    </location>
</feature>
<accession>A0A4S8KZ64</accession>